<dbReference type="AlphaFoldDB" id="A0A8C3WWJ2"/>
<dbReference type="Ensembl" id="ENSCWAT00000020230.1">
    <property type="protein sequence ID" value="ENSCWAP00000018644.1"/>
    <property type="gene ID" value="ENSCWAG00000014342.1"/>
</dbReference>
<sequence length="61" mass="7145">ILNFIFNVTDSTMLKGISEANSGSCRLNMLHYFYYCSLITPDSDTRPFKWRFLKITAIYVK</sequence>
<reference evidence="1" key="2">
    <citation type="submission" date="2025-09" db="UniProtKB">
        <authorList>
            <consortium name="Ensembl"/>
        </authorList>
    </citation>
    <scope>IDENTIFICATION</scope>
</reference>
<reference evidence="1" key="1">
    <citation type="submission" date="2025-08" db="UniProtKB">
        <authorList>
            <consortium name="Ensembl"/>
        </authorList>
    </citation>
    <scope>IDENTIFICATION</scope>
</reference>
<protein>
    <submittedName>
        <fullName evidence="1">Uncharacterized protein</fullName>
    </submittedName>
</protein>
<evidence type="ECO:0000313" key="1">
    <source>
        <dbReference type="Ensembl" id="ENSCWAP00000018644.1"/>
    </source>
</evidence>
<name>A0A8C3WWJ2_9CETA</name>
<evidence type="ECO:0000313" key="2">
    <source>
        <dbReference type="Proteomes" id="UP000694540"/>
    </source>
</evidence>
<organism evidence="1 2">
    <name type="scientific">Catagonus wagneri</name>
    <name type="common">Chacoan peccary</name>
    <dbReference type="NCBI Taxonomy" id="51154"/>
    <lineage>
        <taxon>Eukaryota</taxon>
        <taxon>Metazoa</taxon>
        <taxon>Chordata</taxon>
        <taxon>Craniata</taxon>
        <taxon>Vertebrata</taxon>
        <taxon>Euteleostomi</taxon>
        <taxon>Mammalia</taxon>
        <taxon>Eutheria</taxon>
        <taxon>Laurasiatheria</taxon>
        <taxon>Artiodactyla</taxon>
        <taxon>Suina</taxon>
        <taxon>Tayassuidae</taxon>
        <taxon>Catagonus</taxon>
    </lineage>
</organism>
<dbReference type="GeneTree" id="ENSGT00990000204793"/>
<proteinExistence type="predicted"/>
<accession>A0A8C3WWJ2</accession>
<dbReference type="Proteomes" id="UP000694540">
    <property type="component" value="Unplaced"/>
</dbReference>
<keyword evidence="2" id="KW-1185">Reference proteome</keyword>